<dbReference type="InterPro" id="IPR043971">
    <property type="entry name" value="FUZ/MON1/HPS1_longin_2"/>
</dbReference>
<feature type="non-terminal residue" evidence="5">
    <location>
        <position position="469"/>
    </location>
</feature>
<sequence length="469" mass="50031">MDLDEPVLESACVERSASVTGPTRSLSTTVAVTPTVDDDAQQAQPYDDDDEEDGAASTGRRSDDEDEPSTAEPTSGLEVPVETLMELKATPPSAPQPDGESVEAIEAAVASLTLQTQMLQQQSRRQQSVSTTNQQAATPPEADNAVIPAQQPSQEGAGEPDAEATASASTSSACDDEGTQWHTYPRHFFILSSAGKPIYSYNGDEKSLVGLTALISALVSVVQSQGDAVQHIRSGSTLIVFKLHGPLYFVAASSLGEPATALRKQLDLLYGQLVLIVTSGIERIIQRNPSYDVRSLLDGVGGVLSSLVTLLAADASYLLGAYKPLPVPAADRIVVSELLSDAVRQSGAVYGLLMADTHLVSLCRARQQPQPHPDDLLLLANFVMCNNAYRHGHGEAFSPVCLPHFNSDAFLHAYIHYLDASSGLYLVLLSGSAESFHQLSAARVWLEEQATARGLMPRLRALRPPQHPG</sequence>
<dbReference type="Pfam" id="PF19037">
    <property type="entry name" value="Fuz_longin_2"/>
    <property type="match status" value="1"/>
</dbReference>
<feature type="domain" description="FUZ/MON1/HPS1 first Longin" evidence="3">
    <location>
        <begin position="186"/>
        <end position="307"/>
    </location>
</feature>
<feature type="compositionally biased region" description="Low complexity" evidence="2">
    <location>
        <begin position="164"/>
        <end position="173"/>
    </location>
</feature>
<evidence type="ECO:0000256" key="1">
    <source>
        <dbReference type="RuleBase" id="RU367048"/>
    </source>
</evidence>
<protein>
    <recommendedName>
        <fullName evidence="1">Vacuolar fusion protein MON1 homolog</fullName>
    </recommendedName>
</protein>
<feature type="region of interest" description="Disordered" evidence="2">
    <location>
        <begin position="1"/>
        <end position="102"/>
    </location>
</feature>
<dbReference type="AlphaFoldDB" id="A0AAD3DPN8"/>
<dbReference type="PANTHER" id="PTHR13027:SF7">
    <property type="entry name" value="VACUOLAR FUSION PROTEIN MON1 HOMOLOG"/>
    <property type="match status" value="1"/>
</dbReference>
<dbReference type="Pfam" id="PF19036">
    <property type="entry name" value="Fuz_longin_1"/>
    <property type="match status" value="1"/>
</dbReference>
<dbReference type="InterPro" id="IPR043972">
    <property type="entry name" value="FUZ/MON1/HPS1_longin_1"/>
</dbReference>
<dbReference type="PANTHER" id="PTHR13027">
    <property type="entry name" value="SAND PROTEIN-RELATED"/>
    <property type="match status" value="1"/>
</dbReference>
<feature type="compositionally biased region" description="Low complexity" evidence="2">
    <location>
        <begin position="118"/>
        <end position="135"/>
    </location>
</feature>
<comment type="similarity">
    <text evidence="1">Belongs to the MON1/SAND family.</text>
</comment>
<comment type="function">
    <text evidence="1">Plays an important role in membrane trafficking through the secretory apparatus.</text>
</comment>
<comment type="caution">
    <text evidence="5">The sequence shown here is derived from an EMBL/GenBank/DDBJ whole genome shotgun (WGS) entry which is preliminary data.</text>
</comment>
<dbReference type="EMBL" id="BMAR01000010">
    <property type="protein sequence ID" value="GFR45538.1"/>
    <property type="molecule type" value="Genomic_DNA"/>
</dbReference>
<name>A0AAD3DPN8_9CHLO</name>
<dbReference type="InterPro" id="IPR004353">
    <property type="entry name" value="Mon1"/>
</dbReference>
<gene>
    <name evidence="5" type="ORF">Agub_g6931</name>
</gene>
<dbReference type="PRINTS" id="PR01546">
    <property type="entry name" value="YEAST73DUF"/>
</dbReference>
<feature type="region of interest" description="Disordered" evidence="2">
    <location>
        <begin position="118"/>
        <end position="178"/>
    </location>
</feature>
<dbReference type="GO" id="GO:0016192">
    <property type="term" value="P:vesicle-mediated transport"/>
    <property type="evidence" value="ECO:0007669"/>
    <property type="project" value="InterPro"/>
</dbReference>
<dbReference type="GO" id="GO:0006623">
    <property type="term" value="P:protein targeting to vacuole"/>
    <property type="evidence" value="ECO:0007669"/>
    <property type="project" value="UniProtKB-UniRule"/>
</dbReference>
<proteinExistence type="inferred from homology"/>
<evidence type="ECO:0000259" key="3">
    <source>
        <dbReference type="Pfam" id="PF19036"/>
    </source>
</evidence>
<keyword evidence="6" id="KW-1185">Reference proteome</keyword>
<evidence type="ECO:0000259" key="4">
    <source>
        <dbReference type="Pfam" id="PF19037"/>
    </source>
</evidence>
<accession>A0AAD3DPN8</accession>
<organism evidence="5 6">
    <name type="scientific">Astrephomene gubernaculifera</name>
    <dbReference type="NCBI Taxonomy" id="47775"/>
    <lineage>
        <taxon>Eukaryota</taxon>
        <taxon>Viridiplantae</taxon>
        <taxon>Chlorophyta</taxon>
        <taxon>core chlorophytes</taxon>
        <taxon>Chlorophyceae</taxon>
        <taxon>CS clade</taxon>
        <taxon>Chlamydomonadales</taxon>
        <taxon>Astrephomenaceae</taxon>
        <taxon>Astrephomene</taxon>
    </lineage>
</organism>
<feature type="domain" description="FUZ/MON1/HPS1 second Longin" evidence="4">
    <location>
        <begin position="348"/>
        <end position="442"/>
    </location>
</feature>
<dbReference type="Proteomes" id="UP001054857">
    <property type="component" value="Unassembled WGS sequence"/>
</dbReference>
<reference evidence="5 6" key="1">
    <citation type="journal article" date="2021" name="Sci. Rep.">
        <title>Genome sequencing of the multicellular alga Astrephomene provides insights into convergent evolution of germ-soma differentiation.</title>
        <authorList>
            <person name="Yamashita S."/>
            <person name="Yamamoto K."/>
            <person name="Matsuzaki R."/>
            <person name="Suzuki S."/>
            <person name="Yamaguchi H."/>
            <person name="Hirooka S."/>
            <person name="Minakuchi Y."/>
            <person name="Miyagishima S."/>
            <person name="Kawachi M."/>
            <person name="Toyoda A."/>
            <person name="Nozaki H."/>
        </authorList>
    </citation>
    <scope>NUCLEOTIDE SEQUENCE [LARGE SCALE GENOMIC DNA]</scope>
    <source>
        <strain evidence="5 6">NIES-4017</strain>
    </source>
</reference>
<evidence type="ECO:0000313" key="6">
    <source>
        <dbReference type="Proteomes" id="UP001054857"/>
    </source>
</evidence>
<evidence type="ECO:0000256" key="2">
    <source>
        <dbReference type="SAM" id="MobiDB-lite"/>
    </source>
</evidence>
<feature type="compositionally biased region" description="Acidic residues" evidence="2">
    <location>
        <begin position="36"/>
        <end position="54"/>
    </location>
</feature>
<feature type="compositionally biased region" description="Polar residues" evidence="2">
    <location>
        <begin position="17"/>
        <end position="27"/>
    </location>
</feature>
<evidence type="ECO:0000313" key="5">
    <source>
        <dbReference type="EMBL" id="GFR45538.1"/>
    </source>
</evidence>